<feature type="chain" id="PRO_5001807877" evidence="2">
    <location>
        <begin position="19"/>
        <end position="189"/>
    </location>
</feature>
<reference evidence="3 4" key="1">
    <citation type="submission" date="2014-03" db="EMBL/GenBank/DDBJ databases">
        <authorList>
            <person name="Sibley D."/>
            <person name="Venepally P."/>
            <person name="Karamycheva S."/>
            <person name="Hadjithomas M."/>
            <person name="Khan A."/>
            <person name="Brunk B."/>
            <person name="Roos D."/>
            <person name="Caler E."/>
            <person name="Lorenzi H."/>
        </authorList>
    </citation>
    <scope>NUCLEOTIDE SEQUENCE [LARGE SCALE GENOMIC DNA]</scope>
    <source>
        <strain evidence="4">p89</strain>
    </source>
</reference>
<dbReference type="AlphaFoldDB" id="A0A086J6H4"/>
<feature type="compositionally biased region" description="Basic residues" evidence="1">
    <location>
        <begin position="129"/>
        <end position="138"/>
    </location>
</feature>
<dbReference type="Gene3D" id="1.25.10.10">
    <property type="entry name" value="Leucine-rich Repeat Variant"/>
    <property type="match status" value="1"/>
</dbReference>
<dbReference type="Pfam" id="PF04078">
    <property type="entry name" value="Rcd1"/>
    <property type="match status" value="1"/>
</dbReference>
<dbReference type="VEuPathDB" id="ToxoDB:TGP89_422020"/>
<organism evidence="3 4">
    <name type="scientific">Toxoplasma gondii p89</name>
    <dbReference type="NCBI Taxonomy" id="943119"/>
    <lineage>
        <taxon>Eukaryota</taxon>
        <taxon>Sar</taxon>
        <taxon>Alveolata</taxon>
        <taxon>Apicomplexa</taxon>
        <taxon>Conoidasida</taxon>
        <taxon>Coccidia</taxon>
        <taxon>Eucoccidiorida</taxon>
        <taxon>Eimeriorina</taxon>
        <taxon>Sarcocystidae</taxon>
        <taxon>Toxoplasma</taxon>
    </lineage>
</organism>
<dbReference type="InterPro" id="IPR011989">
    <property type="entry name" value="ARM-like"/>
</dbReference>
<keyword evidence="2" id="KW-0732">Signal</keyword>
<comment type="caution">
    <text evidence="3">The sequence shown here is derived from an EMBL/GenBank/DDBJ whole genome shotgun (WGS) entry which is preliminary data.</text>
</comment>
<gene>
    <name evidence="3" type="ORF">TGP89_422020</name>
</gene>
<dbReference type="EMBL" id="AEYI02002637">
    <property type="protein sequence ID" value="KFG27742.1"/>
    <property type="molecule type" value="Genomic_DNA"/>
</dbReference>
<feature type="non-terminal residue" evidence="3">
    <location>
        <position position="189"/>
    </location>
</feature>
<feature type="non-terminal residue" evidence="3">
    <location>
        <position position="1"/>
    </location>
</feature>
<evidence type="ECO:0000256" key="2">
    <source>
        <dbReference type="SAM" id="SignalP"/>
    </source>
</evidence>
<feature type="region of interest" description="Disordered" evidence="1">
    <location>
        <begin position="106"/>
        <end position="189"/>
    </location>
</feature>
<evidence type="ECO:0000313" key="4">
    <source>
        <dbReference type="Proteomes" id="UP000028828"/>
    </source>
</evidence>
<dbReference type="GO" id="GO:0006402">
    <property type="term" value="P:mRNA catabolic process"/>
    <property type="evidence" value="ECO:0007669"/>
    <property type="project" value="InterPro"/>
</dbReference>
<protein>
    <submittedName>
        <fullName evidence="3">Putative cell differentiation protein rcd1</fullName>
    </submittedName>
</protein>
<dbReference type="Proteomes" id="UP000028828">
    <property type="component" value="Unassembled WGS sequence"/>
</dbReference>
<feature type="signal peptide" evidence="2">
    <location>
        <begin position="1"/>
        <end position="18"/>
    </location>
</feature>
<dbReference type="PANTHER" id="PTHR12262">
    <property type="entry name" value="CCR4-NOT TRANSCRIPTION COMPLEX SUBUNIT 9"/>
    <property type="match status" value="1"/>
</dbReference>
<sequence length="189" mass="21711">FTCFCFHVICWFFSPCLSPPTLTAAASNRVCNSLALLQCVASHPDTRQAFLNGRDVHRPKGFARRRRSVVHLRDGGAVLRRQHCAVQHGLFARRVPACPTVETRHSLLPQIDRQRPGAGSSQTMLARRSQVRRKNKGSHRLERRRETERQAKLSAEEARNKRAERRRERGTRGRERGTRGRERGTRGRE</sequence>
<feature type="compositionally biased region" description="Basic and acidic residues" evidence="1">
    <location>
        <begin position="139"/>
        <end position="189"/>
    </location>
</feature>
<proteinExistence type="predicted"/>
<dbReference type="InterPro" id="IPR007216">
    <property type="entry name" value="CNOT9"/>
</dbReference>
<dbReference type="GO" id="GO:0030014">
    <property type="term" value="C:CCR4-NOT complex"/>
    <property type="evidence" value="ECO:0007669"/>
    <property type="project" value="InterPro"/>
</dbReference>
<evidence type="ECO:0000313" key="3">
    <source>
        <dbReference type="EMBL" id="KFG27742.1"/>
    </source>
</evidence>
<accession>A0A086J6H4</accession>
<evidence type="ECO:0000256" key="1">
    <source>
        <dbReference type="SAM" id="MobiDB-lite"/>
    </source>
</evidence>
<name>A0A086J6H4_TOXGO</name>